<gene>
    <name evidence="1" type="ORF">RFULGI_LOCUS16127</name>
</gene>
<accession>A0A9N9P3F4</accession>
<evidence type="ECO:0000313" key="1">
    <source>
        <dbReference type="EMBL" id="CAG8784612.1"/>
    </source>
</evidence>
<name>A0A9N9P3F4_9GLOM</name>
<comment type="caution">
    <text evidence="1">The sequence shown here is derived from an EMBL/GenBank/DDBJ whole genome shotgun (WGS) entry which is preliminary data.</text>
</comment>
<proteinExistence type="predicted"/>
<dbReference type="EMBL" id="CAJVPZ010055512">
    <property type="protein sequence ID" value="CAG8784612.1"/>
    <property type="molecule type" value="Genomic_DNA"/>
</dbReference>
<protein>
    <submittedName>
        <fullName evidence="1">11381_t:CDS:1</fullName>
    </submittedName>
</protein>
<dbReference type="AlphaFoldDB" id="A0A9N9P3F4"/>
<feature type="non-terminal residue" evidence="1">
    <location>
        <position position="1"/>
    </location>
</feature>
<organism evidence="1 2">
    <name type="scientific">Racocetra fulgida</name>
    <dbReference type="NCBI Taxonomy" id="60492"/>
    <lineage>
        <taxon>Eukaryota</taxon>
        <taxon>Fungi</taxon>
        <taxon>Fungi incertae sedis</taxon>
        <taxon>Mucoromycota</taxon>
        <taxon>Glomeromycotina</taxon>
        <taxon>Glomeromycetes</taxon>
        <taxon>Diversisporales</taxon>
        <taxon>Gigasporaceae</taxon>
        <taxon>Racocetra</taxon>
    </lineage>
</organism>
<reference evidence="1" key="1">
    <citation type="submission" date="2021-06" db="EMBL/GenBank/DDBJ databases">
        <authorList>
            <person name="Kallberg Y."/>
            <person name="Tangrot J."/>
            <person name="Rosling A."/>
        </authorList>
    </citation>
    <scope>NUCLEOTIDE SEQUENCE</scope>
    <source>
        <strain evidence="1">IN212</strain>
    </source>
</reference>
<dbReference type="Proteomes" id="UP000789396">
    <property type="component" value="Unassembled WGS sequence"/>
</dbReference>
<sequence>KAKHSEEPHAYSINQAYREGDVSRCKKITKIGARTTLMPTQ</sequence>
<keyword evidence="2" id="KW-1185">Reference proteome</keyword>
<evidence type="ECO:0000313" key="2">
    <source>
        <dbReference type="Proteomes" id="UP000789396"/>
    </source>
</evidence>